<dbReference type="Pfam" id="PF23539">
    <property type="entry name" value="DUF7134"/>
    <property type="match status" value="1"/>
</dbReference>
<feature type="domain" description="Histidine kinase/HSP90-like ATPase" evidence="11">
    <location>
        <begin position="274"/>
        <end position="357"/>
    </location>
</feature>
<dbReference type="InterPro" id="IPR003594">
    <property type="entry name" value="HATPase_dom"/>
</dbReference>
<feature type="region of interest" description="Disordered" evidence="9">
    <location>
        <begin position="315"/>
        <end position="335"/>
    </location>
</feature>
<evidence type="ECO:0000256" key="6">
    <source>
        <dbReference type="ARBA" id="ARBA00022777"/>
    </source>
</evidence>
<dbReference type="Gene3D" id="1.20.5.1930">
    <property type="match status" value="1"/>
</dbReference>
<dbReference type="InterPro" id="IPR036890">
    <property type="entry name" value="HATPase_C_sf"/>
</dbReference>
<evidence type="ECO:0000256" key="3">
    <source>
        <dbReference type="ARBA" id="ARBA00022553"/>
    </source>
</evidence>
<sequence>MVVFILFYTLTVTGALPWQGEPQPFVVALAVALCFPWMIAGSMPVLATGLTLVAVAAQIALGIAFVPGNVLLLLVIYSLAAKTGREVSLTGVGVSILLVLTAATVHADAISAVVPAVAATLIILGAWSAGTNARLRSAYERSLDERAEQLMREQDHLAQIAAADERTRIARDLHDVISHSLANILMLSEGTMRASAHLHENDRQVLNHISESCRSSLGELRRLLQVLRDEPPEMTTPSRGVDGIAAPLTGLSAAGIEVEFVVHGDRREVSGEVQQTLLRVVQEATTNVMKHGTSVTRVVVTLTFRDTGLDIEITDDGELGGAGDDQGDTASGGFGLRGMRERVELLDGSFDAGPRPEGVSPSEHTCPTPVGSGRCRGRRVRMPSWGRPTCCTRTTNPGGPDDPHPRRRRRPIVPGRTAHDRRLLHGGQGRR</sequence>
<dbReference type="GO" id="GO:0016301">
    <property type="term" value="F:kinase activity"/>
    <property type="evidence" value="ECO:0007669"/>
    <property type="project" value="UniProtKB-KW"/>
</dbReference>
<feature type="transmembrane region" description="Helical" evidence="10">
    <location>
        <begin position="25"/>
        <end position="47"/>
    </location>
</feature>
<dbReference type="PANTHER" id="PTHR24421:SF10">
    <property type="entry name" value="NITRATE_NITRITE SENSOR PROTEIN NARQ"/>
    <property type="match status" value="1"/>
</dbReference>
<evidence type="ECO:0000259" key="11">
    <source>
        <dbReference type="Pfam" id="PF02518"/>
    </source>
</evidence>
<keyword evidence="7" id="KW-0067">ATP-binding</keyword>
<dbReference type="Pfam" id="PF07730">
    <property type="entry name" value="HisKA_3"/>
    <property type="match status" value="1"/>
</dbReference>
<evidence type="ECO:0000256" key="4">
    <source>
        <dbReference type="ARBA" id="ARBA00022679"/>
    </source>
</evidence>
<keyword evidence="10" id="KW-1133">Transmembrane helix</keyword>
<dbReference type="Proteomes" id="UP001157126">
    <property type="component" value="Unassembled WGS sequence"/>
</dbReference>
<evidence type="ECO:0000313" key="14">
    <source>
        <dbReference type="EMBL" id="GMA41734.1"/>
    </source>
</evidence>
<comment type="catalytic activity">
    <reaction evidence="1">
        <text>ATP + protein L-histidine = ADP + protein N-phospho-L-histidine.</text>
        <dbReference type="EC" id="2.7.13.3"/>
    </reaction>
</comment>
<keyword evidence="6 14" id="KW-0418">Kinase</keyword>
<evidence type="ECO:0000256" key="5">
    <source>
        <dbReference type="ARBA" id="ARBA00022741"/>
    </source>
</evidence>
<dbReference type="InterPro" id="IPR050482">
    <property type="entry name" value="Sensor_HK_TwoCompSys"/>
</dbReference>
<comment type="caution">
    <text evidence="14">The sequence shown here is derived from an EMBL/GenBank/DDBJ whole genome shotgun (WGS) entry which is preliminary data.</text>
</comment>
<keyword evidence="10" id="KW-0812">Transmembrane</keyword>
<evidence type="ECO:0000256" key="7">
    <source>
        <dbReference type="ARBA" id="ARBA00022840"/>
    </source>
</evidence>
<feature type="domain" description="DUF7134" evidence="13">
    <location>
        <begin position="5"/>
        <end position="136"/>
    </location>
</feature>
<dbReference type="EMBL" id="BSUO01000001">
    <property type="protein sequence ID" value="GMA41734.1"/>
    <property type="molecule type" value="Genomic_DNA"/>
</dbReference>
<dbReference type="SUPFAM" id="SSF55874">
    <property type="entry name" value="ATPase domain of HSP90 chaperone/DNA topoisomerase II/histidine kinase"/>
    <property type="match status" value="1"/>
</dbReference>
<dbReference type="InterPro" id="IPR055558">
    <property type="entry name" value="DUF7134"/>
</dbReference>
<protein>
    <recommendedName>
        <fullName evidence="2">histidine kinase</fullName>
        <ecNumber evidence="2">2.7.13.3</ecNumber>
    </recommendedName>
</protein>
<evidence type="ECO:0000259" key="12">
    <source>
        <dbReference type="Pfam" id="PF07730"/>
    </source>
</evidence>
<evidence type="ECO:0000259" key="13">
    <source>
        <dbReference type="Pfam" id="PF23539"/>
    </source>
</evidence>
<accession>A0ABQ6IW77</accession>
<feature type="transmembrane region" description="Helical" evidence="10">
    <location>
        <begin position="87"/>
        <end position="105"/>
    </location>
</feature>
<proteinExistence type="predicted"/>
<reference evidence="15" key="1">
    <citation type="journal article" date="2019" name="Int. J. Syst. Evol. Microbiol.">
        <title>The Global Catalogue of Microorganisms (GCM) 10K type strain sequencing project: providing services to taxonomists for standard genome sequencing and annotation.</title>
        <authorList>
            <consortium name="The Broad Institute Genomics Platform"/>
            <consortium name="The Broad Institute Genome Sequencing Center for Infectious Disease"/>
            <person name="Wu L."/>
            <person name="Ma J."/>
        </authorList>
    </citation>
    <scope>NUCLEOTIDE SEQUENCE [LARGE SCALE GENOMIC DNA]</scope>
    <source>
        <strain evidence="15">NBRC 113072</strain>
    </source>
</reference>
<name>A0ABQ6IW77_9MICO</name>
<dbReference type="Gene3D" id="3.30.565.10">
    <property type="entry name" value="Histidine kinase-like ATPase, C-terminal domain"/>
    <property type="match status" value="1"/>
</dbReference>
<feature type="transmembrane region" description="Helical" evidence="10">
    <location>
        <begin position="112"/>
        <end position="130"/>
    </location>
</feature>
<evidence type="ECO:0000256" key="1">
    <source>
        <dbReference type="ARBA" id="ARBA00000085"/>
    </source>
</evidence>
<dbReference type="PANTHER" id="PTHR24421">
    <property type="entry name" value="NITRATE/NITRITE SENSOR PROTEIN NARX-RELATED"/>
    <property type="match status" value="1"/>
</dbReference>
<dbReference type="CDD" id="cd16917">
    <property type="entry name" value="HATPase_UhpB-NarQ-NarX-like"/>
    <property type="match status" value="1"/>
</dbReference>
<keyword evidence="8" id="KW-0902">Two-component regulatory system</keyword>
<keyword evidence="5" id="KW-0547">Nucleotide-binding</keyword>
<evidence type="ECO:0000256" key="9">
    <source>
        <dbReference type="SAM" id="MobiDB-lite"/>
    </source>
</evidence>
<evidence type="ECO:0000313" key="15">
    <source>
        <dbReference type="Proteomes" id="UP001157126"/>
    </source>
</evidence>
<keyword evidence="3" id="KW-0597">Phosphoprotein</keyword>
<dbReference type="Pfam" id="PF02518">
    <property type="entry name" value="HATPase_c"/>
    <property type="match status" value="1"/>
</dbReference>
<feature type="transmembrane region" description="Helical" evidence="10">
    <location>
        <begin position="59"/>
        <end position="81"/>
    </location>
</feature>
<evidence type="ECO:0000256" key="10">
    <source>
        <dbReference type="SAM" id="Phobius"/>
    </source>
</evidence>
<dbReference type="InterPro" id="IPR011712">
    <property type="entry name" value="Sig_transdc_His_kin_sub3_dim/P"/>
</dbReference>
<keyword evidence="10" id="KW-0472">Membrane</keyword>
<dbReference type="EC" id="2.7.13.3" evidence="2"/>
<feature type="compositionally biased region" description="Gly residues" evidence="9">
    <location>
        <begin position="319"/>
        <end position="335"/>
    </location>
</feature>
<feature type="domain" description="Signal transduction histidine kinase subgroup 3 dimerisation and phosphoacceptor" evidence="12">
    <location>
        <begin position="165"/>
        <end position="229"/>
    </location>
</feature>
<feature type="region of interest" description="Disordered" evidence="9">
    <location>
        <begin position="351"/>
        <end position="431"/>
    </location>
</feature>
<evidence type="ECO:0000256" key="8">
    <source>
        <dbReference type="ARBA" id="ARBA00023012"/>
    </source>
</evidence>
<organism evidence="14 15">
    <name type="scientific">Mobilicoccus caccae</name>
    <dbReference type="NCBI Taxonomy" id="1859295"/>
    <lineage>
        <taxon>Bacteria</taxon>
        <taxon>Bacillati</taxon>
        <taxon>Actinomycetota</taxon>
        <taxon>Actinomycetes</taxon>
        <taxon>Micrococcales</taxon>
        <taxon>Dermatophilaceae</taxon>
        <taxon>Mobilicoccus</taxon>
    </lineage>
</organism>
<gene>
    <name evidence="14" type="ORF">GCM10025883_37790</name>
</gene>
<keyword evidence="4" id="KW-0808">Transferase</keyword>
<keyword evidence="15" id="KW-1185">Reference proteome</keyword>
<evidence type="ECO:0000256" key="2">
    <source>
        <dbReference type="ARBA" id="ARBA00012438"/>
    </source>
</evidence>